<dbReference type="GO" id="GO:0005634">
    <property type="term" value="C:nucleus"/>
    <property type="evidence" value="ECO:0007669"/>
    <property type="project" value="UniProtKB-SubCell"/>
</dbReference>
<keyword evidence="6 9" id="KW-0539">Nucleus</keyword>
<proteinExistence type="inferred from homology"/>
<keyword evidence="5 9" id="KW-0804">Transcription</keyword>
<dbReference type="GO" id="GO:0009734">
    <property type="term" value="P:auxin-activated signaling pathway"/>
    <property type="evidence" value="ECO:0007669"/>
    <property type="project" value="UniProtKB-UniRule"/>
</dbReference>
<comment type="subunit">
    <text evidence="9">Homodimers and heterodimers.</text>
</comment>
<evidence type="ECO:0000313" key="13">
    <source>
        <dbReference type="Proteomes" id="UP000594263"/>
    </source>
</evidence>
<feature type="region of interest" description="Disordered" evidence="10">
    <location>
        <begin position="166"/>
        <end position="192"/>
    </location>
</feature>
<evidence type="ECO:0000256" key="3">
    <source>
        <dbReference type="ARBA" id="ARBA00022491"/>
    </source>
</evidence>
<evidence type="ECO:0000259" key="11">
    <source>
        <dbReference type="PROSITE" id="PS51745"/>
    </source>
</evidence>
<evidence type="ECO:0000256" key="10">
    <source>
        <dbReference type="SAM" id="MobiDB-lite"/>
    </source>
</evidence>
<comment type="function">
    <text evidence="8">Aux/IAA proteins are short-lived transcriptional factors that function as repressors of early auxin response genes at low auxin concentrations. Repression is thought to result from the interaction with auxin response factors (ARFs), proteins that bind to the auxin-responsive promoter element (AuxRE). Formation of heterodimers with ARF proteins may alter their ability to modulate early auxin response genes expression.</text>
</comment>
<evidence type="ECO:0000256" key="5">
    <source>
        <dbReference type="ARBA" id="ARBA00023163"/>
    </source>
</evidence>
<accession>A0A7N0VHZ1</accession>
<evidence type="ECO:0000256" key="4">
    <source>
        <dbReference type="ARBA" id="ARBA00023015"/>
    </source>
</evidence>
<name>A0A7N0VHZ1_KALFE</name>
<dbReference type="Pfam" id="PF02309">
    <property type="entry name" value="AUX_IAA"/>
    <property type="match status" value="1"/>
</dbReference>
<protein>
    <recommendedName>
        <fullName evidence="9">Auxin-responsive protein</fullName>
    </recommendedName>
</protein>
<evidence type="ECO:0000313" key="12">
    <source>
        <dbReference type="EnsemblPlants" id="Kaladp0863s0011.1.v1.1"/>
    </source>
</evidence>
<dbReference type="SUPFAM" id="SSF54277">
    <property type="entry name" value="CAD &amp; PB1 domains"/>
    <property type="match status" value="1"/>
</dbReference>
<dbReference type="EnsemblPlants" id="Kaladp0863s0011.1.v1.1">
    <property type="protein sequence ID" value="Kaladp0863s0011.1.v1.1"/>
    <property type="gene ID" value="Kaladp0863s0011.v1.1"/>
</dbReference>
<sequence length="313" mass="34030">MKGSSRNEQGFTSPQWLNLVAGETEWVLECDVQTRGSTHPGFSSEEKTLELTLGPPGGNDLYSLKNSTKSSSNNLNQLSDESLLCLGSNSSPRNQNQRAGSSSNFFQFPKPHERLVSDSTPQSNAGMVGLQCSDKHTAVPHTSHKRTATAPVVGWPPIRSFRKNIASSSKTGRQEGSQSATQAKTAGHPISTQATRTKGLFVKINMDGIPIGRKVDLSTFHSYEQLMSAVDDLFRGLLAAQRQSNARGDLNGFHEEAKITCSLDGSGEYTLVYDDNEGDGFRAGDVPWDMFVSAVRRLHVVKSSDLSALTRRP</sequence>
<dbReference type="GO" id="GO:0006355">
    <property type="term" value="P:regulation of DNA-templated transcription"/>
    <property type="evidence" value="ECO:0007669"/>
    <property type="project" value="InterPro"/>
</dbReference>
<feature type="region of interest" description="Disordered" evidence="10">
    <location>
        <begin position="36"/>
        <end position="56"/>
    </location>
</feature>
<evidence type="ECO:0000256" key="6">
    <source>
        <dbReference type="ARBA" id="ARBA00023242"/>
    </source>
</evidence>
<reference evidence="12" key="1">
    <citation type="submission" date="2021-01" db="UniProtKB">
        <authorList>
            <consortium name="EnsemblPlants"/>
        </authorList>
    </citation>
    <scope>IDENTIFICATION</scope>
</reference>
<evidence type="ECO:0000256" key="7">
    <source>
        <dbReference type="ARBA" id="ARBA00023294"/>
    </source>
</evidence>
<keyword evidence="7 9" id="KW-0927">Auxin signaling pathway</keyword>
<comment type="subcellular location">
    <subcellularLocation>
        <location evidence="1 9">Nucleus</location>
    </subcellularLocation>
</comment>
<dbReference type="FunFam" id="3.10.20.90:FF:000225">
    <property type="entry name" value="Auxin-responsive protein"/>
    <property type="match status" value="1"/>
</dbReference>
<dbReference type="PANTHER" id="PTHR31734">
    <property type="entry name" value="AUXIN-RESPONSIVE PROTEIN IAA17"/>
    <property type="match status" value="1"/>
</dbReference>
<dbReference type="PROSITE" id="PS51745">
    <property type="entry name" value="PB1"/>
    <property type="match status" value="1"/>
</dbReference>
<dbReference type="PANTHER" id="PTHR31734:SF2">
    <property type="entry name" value="AUXIN-RESPONSIVE PROTEIN IAA26"/>
    <property type="match status" value="1"/>
</dbReference>
<feature type="domain" description="PB1" evidence="11">
    <location>
        <begin position="199"/>
        <end position="303"/>
    </location>
</feature>
<dbReference type="Gramene" id="Kaladp0863s0011.1.v1.1">
    <property type="protein sequence ID" value="Kaladp0863s0011.1.v1.1"/>
    <property type="gene ID" value="Kaladp0863s0011.v1.1"/>
</dbReference>
<keyword evidence="13" id="KW-1185">Reference proteome</keyword>
<keyword evidence="3 9" id="KW-0678">Repressor</keyword>
<dbReference type="InterPro" id="IPR033389">
    <property type="entry name" value="AUX/IAA_dom"/>
</dbReference>
<evidence type="ECO:0000256" key="9">
    <source>
        <dbReference type="RuleBase" id="RU004549"/>
    </source>
</evidence>
<dbReference type="Gene3D" id="3.10.20.90">
    <property type="entry name" value="Phosphatidylinositol 3-kinase Catalytic Subunit, Chain A, domain 1"/>
    <property type="match status" value="1"/>
</dbReference>
<comment type="similarity">
    <text evidence="2 9">Belongs to the Aux/IAA family.</text>
</comment>
<evidence type="ECO:0000256" key="8">
    <source>
        <dbReference type="ARBA" id="ARBA00025283"/>
    </source>
</evidence>
<keyword evidence="4 9" id="KW-0805">Transcription regulation</keyword>
<evidence type="ECO:0000256" key="2">
    <source>
        <dbReference type="ARBA" id="ARBA00006728"/>
    </source>
</evidence>
<dbReference type="InterPro" id="IPR003311">
    <property type="entry name" value="AUX_IAA"/>
</dbReference>
<dbReference type="AlphaFoldDB" id="A0A7N0VHZ1"/>
<organism evidence="12 13">
    <name type="scientific">Kalanchoe fedtschenkoi</name>
    <name type="common">Lavender scallops</name>
    <name type="synonym">South American air plant</name>
    <dbReference type="NCBI Taxonomy" id="63787"/>
    <lineage>
        <taxon>Eukaryota</taxon>
        <taxon>Viridiplantae</taxon>
        <taxon>Streptophyta</taxon>
        <taxon>Embryophyta</taxon>
        <taxon>Tracheophyta</taxon>
        <taxon>Spermatophyta</taxon>
        <taxon>Magnoliopsida</taxon>
        <taxon>eudicotyledons</taxon>
        <taxon>Gunneridae</taxon>
        <taxon>Pentapetalae</taxon>
        <taxon>Saxifragales</taxon>
        <taxon>Crassulaceae</taxon>
        <taxon>Kalanchoe</taxon>
    </lineage>
</organism>
<evidence type="ECO:0000256" key="1">
    <source>
        <dbReference type="ARBA" id="ARBA00004123"/>
    </source>
</evidence>
<dbReference type="InterPro" id="IPR053793">
    <property type="entry name" value="PB1-like"/>
</dbReference>
<dbReference type="Proteomes" id="UP000594263">
    <property type="component" value="Unplaced"/>
</dbReference>